<reference evidence="1 2" key="1">
    <citation type="submission" date="2024-01" db="EMBL/GenBank/DDBJ databases">
        <title>Genome assemblies of Stephania.</title>
        <authorList>
            <person name="Yang L."/>
        </authorList>
    </citation>
    <scope>NUCLEOTIDE SEQUENCE [LARGE SCALE GENOMIC DNA]</scope>
    <source>
        <strain evidence="1">YNDBR</strain>
        <tissue evidence="1">Leaf</tissue>
    </source>
</reference>
<gene>
    <name evidence="1" type="ORF">Syun_018904</name>
</gene>
<dbReference type="AlphaFoldDB" id="A0AAP0IT38"/>
<organism evidence="1 2">
    <name type="scientific">Stephania yunnanensis</name>
    <dbReference type="NCBI Taxonomy" id="152371"/>
    <lineage>
        <taxon>Eukaryota</taxon>
        <taxon>Viridiplantae</taxon>
        <taxon>Streptophyta</taxon>
        <taxon>Embryophyta</taxon>
        <taxon>Tracheophyta</taxon>
        <taxon>Spermatophyta</taxon>
        <taxon>Magnoliopsida</taxon>
        <taxon>Ranunculales</taxon>
        <taxon>Menispermaceae</taxon>
        <taxon>Menispermoideae</taxon>
        <taxon>Cissampelideae</taxon>
        <taxon>Stephania</taxon>
    </lineage>
</organism>
<accession>A0AAP0IT38</accession>
<comment type="caution">
    <text evidence="1">The sequence shown here is derived from an EMBL/GenBank/DDBJ whole genome shotgun (WGS) entry which is preliminary data.</text>
</comment>
<protein>
    <submittedName>
        <fullName evidence="1">Uncharacterized protein</fullName>
    </submittedName>
</protein>
<dbReference type="EMBL" id="JBBNAF010000008">
    <property type="protein sequence ID" value="KAK9121287.1"/>
    <property type="molecule type" value="Genomic_DNA"/>
</dbReference>
<evidence type="ECO:0000313" key="1">
    <source>
        <dbReference type="EMBL" id="KAK9121287.1"/>
    </source>
</evidence>
<keyword evidence="2" id="KW-1185">Reference proteome</keyword>
<name>A0AAP0IT38_9MAGN</name>
<evidence type="ECO:0000313" key="2">
    <source>
        <dbReference type="Proteomes" id="UP001420932"/>
    </source>
</evidence>
<proteinExistence type="predicted"/>
<sequence length="79" mass="8884">MLRICCVETFMRLENPKKGRRATPSHCCQKVIVVVKYGHSTTTATEVGKWIAITSNSSGRITPLPLPALVRTWQDKWSV</sequence>
<dbReference type="Proteomes" id="UP001420932">
    <property type="component" value="Unassembled WGS sequence"/>
</dbReference>